<dbReference type="PANTHER" id="PTHR33558:SF1">
    <property type="entry name" value="GLUTAREDOXIN-LIKE PROTEIN C5ORF63 HOMOLOG"/>
    <property type="match status" value="1"/>
</dbReference>
<accession>A0A840DEG1</accession>
<reference evidence="1" key="1">
    <citation type="submission" date="2020-08" db="EMBL/GenBank/DDBJ databases">
        <title>Sequencing the genomes of 1000 actinobacteria strains.</title>
        <authorList>
            <person name="Klenk H.-P."/>
        </authorList>
    </citation>
    <scope>NUCLEOTIDE SEQUENCE [LARGE SCALE GENOMIC DNA]</scope>
    <source>
        <strain evidence="1">DSM 27064</strain>
    </source>
</reference>
<dbReference type="Gene3D" id="3.40.30.10">
    <property type="entry name" value="Glutaredoxin"/>
    <property type="match status" value="1"/>
</dbReference>
<dbReference type="Proteomes" id="UP000571183">
    <property type="component" value="Unassembled WGS sequence"/>
</dbReference>
<gene>
    <name evidence="1" type="ORF">F5897_000758</name>
</gene>
<dbReference type="InterPro" id="IPR036249">
    <property type="entry name" value="Thioredoxin-like_sf"/>
</dbReference>
<proteinExistence type="predicted"/>
<name>A0A840DEG1_9MICO</name>
<sequence length="104" mass="12116">MASEVVELTLVGKPDCHLCDDAKEVIERVRKAAASNEIGLQYVEVNILENNQMAEKYGEEIPVVLLNGSPYASFHIYEDKLAYAILHERDRMRAKARRWWRRRK</sequence>
<evidence type="ECO:0000313" key="2">
    <source>
        <dbReference type="Proteomes" id="UP000571183"/>
    </source>
</evidence>
<keyword evidence="2" id="KW-1185">Reference proteome</keyword>
<dbReference type="EMBL" id="JACIFD010000006">
    <property type="protein sequence ID" value="MBB4071454.1"/>
    <property type="molecule type" value="Genomic_DNA"/>
</dbReference>
<dbReference type="AlphaFoldDB" id="A0A840DEG1"/>
<dbReference type="RefSeq" id="WP_183304523.1">
    <property type="nucleotide sequence ID" value="NZ_JACIFD010000006.1"/>
</dbReference>
<dbReference type="SUPFAM" id="SSF52833">
    <property type="entry name" value="Thioredoxin-like"/>
    <property type="match status" value="1"/>
</dbReference>
<dbReference type="InterPro" id="IPR052565">
    <property type="entry name" value="Glutaredoxin-like_YDR286C"/>
</dbReference>
<dbReference type="PANTHER" id="PTHR33558">
    <property type="entry name" value="GLUTAREDOXIN-LIKE PROTEIN C5ORF63 HOMOLOG"/>
    <property type="match status" value="1"/>
</dbReference>
<organism evidence="1 2">
    <name type="scientific">Canibacter oris</name>
    <dbReference type="NCBI Taxonomy" id="1365628"/>
    <lineage>
        <taxon>Bacteria</taxon>
        <taxon>Bacillati</taxon>
        <taxon>Actinomycetota</taxon>
        <taxon>Actinomycetes</taxon>
        <taxon>Micrococcales</taxon>
        <taxon>Microbacteriaceae</taxon>
        <taxon>Canibacter</taxon>
    </lineage>
</organism>
<dbReference type="Pfam" id="PF05768">
    <property type="entry name" value="Glrx-like"/>
    <property type="match status" value="1"/>
</dbReference>
<dbReference type="InterPro" id="IPR008554">
    <property type="entry name" value="Glutaredoxin-like"/>
</dbReference>
<evidence type="ECO:0000313" key="1">
    <source>
        <dbReference type="EMBL" id="MBB4071454.1"/>
    </source>
</evidence>
<protein>
    <submittedName>
        <fullName evidence="1">Glutaredoxin</fullName>
    </submittedName>
</protein>
<comment type="caution">
    <text evidence="1">The sequence shown here is derived from an EMBL/GenBank/DDBJ whole genome shotgun (WGS) entry which is preliminary data.</text>
</comment>